<dbReference type="EMBL" id="LQPI01000085">
    <property type="protein sequence ID" value="ORW15548.1"/>
    <property type="molecule type" value="Genomic_DNA"/>
</dbReference>
<sequence>MRRKAMSLLIGALVASATIAGAGVAGATPDHTRVPVRYDLSGSGVASYITYQSQNGQAHATNAPLPWSIQLAGSMTNAASPSSYSLSAQSAGPGALTCTITVNGKVVSENTATGNPARVLCETHGPK</sequence>
<accession>A0A1X1YWU6</accession>
<feature type="chain" id="PRO_5039319106" description="Transmembrane protein MmpS5" evidence="7">
    <location>
        <begin position="23"/>
        <end position="127"/>
    </location>
</feature>
<proteinExistence type="inferred from homology"/>
<feature type="signal peptide" evidence="7">
    <location>
        <begin position="1"/>
        <end position="22"/>
    </location>
</feature>
<keyword evidence="3" id="KW-1003">Cell membrane</keyword>
<name>A0A1X1YWU6_MYCNO</name>
<evidence type="ECO:0000256" key="3">
    <source>
        <dbReference type="ARBA" id="ARBA00022475"/>
    </source>
</evidence>
<evidence type="ECO:0000256" key="7">
    <source>
        <dbReference type="SAM" id="SignalP"/>
    </source>
</evidence>
<protein>
    <recommendedName>
        <fullName evidence="10">Transmembrane protein MmpS5</fullName>
    </recommendedName>
</protein>
<organism evidence="8 9">
    <name type="scientific">Mycolicibacter nonchromogenicus</name>
    <name type="common">Mycobacterium nonchromogenicum</name>
    <dbReference type="NCBI Taxonomy" id="1782"/>
    <lineage>
        <taxon>Bacteria</taxon>
        <taxon>Bacillati</taxon>
        <taxon>Actinomycetota</taxon>
        <taxon>Actinomycetes</taxon>
        <taxon>Mycobacteriales</taxon>
        <taxon>Mycobacteriaceae</taxon>
        <taxon>Mycolicibacter</taxon>
    </lineage>
</organism>
<reference evidence="8 9" key="1">
    <citation type="submission" date="2016-01" db="EMBL/GenBank/DDBJ databases">
        <title>The new phylogeny of the genus Mycobacterium.</title>
        <authorList>
            <person name="Tarcisio F."/>
            <person name="Conor M."/>
            <person name="Antonella G."/>
            <person name="Elisabetta G."/>
            <person name="Giulia F.S."/>
            <person name="Sara T."/>
            <person name="Anna F."/>
            <person name="Clotilde B."/>
            <person name="Roberto B."/>
            <person name="Veronica D.S."/>
            <person name="Fabio R."/>
            <person name="Monica P."/>
            <person name="Olivier J."/>
            <person name="Enrico T."/>
            <person name="Nicola S."/>
        </authorList>
    </citation>
    <scope>NUCLEOTIDE SEQUENCE [LARGE SCALE GENOMIC DNA]</scope>
    <source>
        <strain evidence="8 9">DSM 44164</strain>
    </source>
</reference>
<evidence type="ECO:0000313" key="9">
    <source>
        <dbReference type="Proteomes" id="UP000193108"/>
    </source>
</evidence>
<keyword evidence="6" id="KW-0472">Membrane</keyword>
<keyword evidence="7" id="KW-0732">Signal</keyword>
<evidence type="ECO:0000256" key="4">
    <source>
        <dbReference type="ARBA" id="ARBA00022692"/>
    </source>
</evidence>
<keyword evidence="5" id="KW-1133">Transmembrane helix</keyword>
<evidence type="ECO:0000313" key="8">
    <source>
        <dbReference type="EMBL" id="ORW15548.1"/>
    </source>
</evidence>
<comment type="similarity">
    <text evidence="2">Belongs to the MmpS family.</text>
</comment>
<keyword evidence="9" id="KW-1185">Reference proteome</keyword>
<comment type="subcellular location">
    <subcellularLocation>
        <location evidence="1">Cell membrane</location>
    </subcellularLocation>
</comment>
<evidence type="ECO:0000256" key="5">
    <source>
        <dbReference type="ARBA" id="ARBA00022989"/>
    </source>
</evidence>
<keyword evidence="4" id="KW-0812">Transmembrane</keyword>
<evidence type="ECO:0000256" key="1">
    <source>
        <dbReference type="ARBA" id="ARBA00004236"/>
    </source>
</evidence>
<evidence type="ECO:0000256" key="6">
    <source>
        <dbReference type="ARBA" id="ARBA00023136"/>
    </source>
</evidence>
<dbReference type="AlphaFoldDB" id="A0A1X1YWU6"/>
<dbReference type="Pfam" id="PF05423">
    <property type="entry name" value="Mycobact_memb"/>
    <property type="match status" value="1"/>
</dbReference>
<dbReference type="GO" id="GO:0005886">
    <property type="term" value="C:plasma membrane"/>
    <property type="evidence" value="ECO:0007669"/>
    <property type="project" value="UniProtKB-SubCell"/>
</dbReference>
<dbReference type="Gene3D" id="2.60.40.2880">
    <property type="entry name" value="MmpS1-5, C-terminal soluble domain"/>
    <property type="match status" value="1"/>
</dbReference>
<evidence type="ECO:0008006" key="10">
    <source>
        <dbReference type="Google" id="ProtNLM"/>
    </source>
</evidence>
<dbReference type="STRING" id="1782.AWC18_19600"/>
<dbReference type="InterPro" id="IPR008693">
    <property type="entry name" value="MmpS"/>
</dbReference>
<comment type="caution">
    <text evidence="8">The sequence shown here is derived from an EMBL/GenBank/DDBJ whole genome shotgun (WGS) entry which is preliminary data.</text>
</comment>
<dbReference type="Proteomes" id="UP000193108">
    <property type="component" value="Unassembled WGS sequence"/>
</dbReference>
<dbReference type="InterPro" id="IPR038468">
    <property type="entry name" value="MmpS_C"/>
</dbReference>
<evidence type="ECO:0000256" key="2">
    <source>
        <dbReference type="ARBA" id="ARBA00007531"/>
    </source>
</evidence>
<gene>
    <name evidence="8" type="ORF">AWC18_19600</name>
</gene>